<dbReference type="GO" id="GO:0016491">
    <property type="term" value="F:oxidoreductase activity"/>
    <property type="evidence" value="ECO:0007669"/>
    <property type="project" value="UniProtKB-KW"/>
</dbReference>
<dbReference type="Gene3D" id="3.30.9.10">
    <property type="entry name" value="D-Amino Acid Oxidase, subunit A, domain 2"/>
    <property type="match status" value="1"/>
</dbReference>
<feature type="domain" description="FAD dependent oxidoreductase" evidence="2">
    <location>
        <begin position="78"/>
        <end position="430"/>
    </location>
</feature>
<accession>A0A4R2CKC6</accession>
<dbReference type="Gene3D" id="3.50.50.60">
    <property type="entry name" value="FAD/NAD(P)-binding domain"/>
    <property type="match status" value="1"/>
</dbReference>
<keyword evidence="4" id="KW-1185">Reference proteome</keyword>
<dbReference type="Proteomes" id="UP000295351">
    <property type="component" value="Unassembled WGS sequence"/>
</dbReference>
<keyword evidence="1" id="KW-0560">Oxidoreductase</keyword>
<evidence type="ECO:0000313" key="4">
    <source>
        <dbReference type="Proteomes" id="UP000295351"/>
    </source>
</evidence>
<dbReference type="SUPFAM" id="SSF51905">
    <property type="entry name" value="FAD/NAD(P)-binding domain"/>
    <property type="match status" value="1"/>
</dbReference>
<dbReference type="Pfam" id="PF01266">
    <property type="entry name" value="DAO"/>
    <property type="match status" value="1"/>
</dbReference>
<evidence type="ECO:0000256" key="1">
    <source>
        <dbReference type="ARBA" id="ARBA00023002"/>
    </source>
</evidence>
<name>A0A4R2CKC6_SHIGR</name>
<dbReference type="AlphaFoldDB" id="A0A4R2CKC6"/>
<reference evidence="3 4" key="1">
    <citation type="submission" date="2019-03" db="EMBL/GenBank/DDBJ databases">
        <title>Genomic Encyclopedia of Type Strains, Phase IV (KMG-IV): sequencing the most valuable type-strain genomes for metagenomic binning, comparative biology and taxonomic classification.</title>
        <authorList>
            <person name="Goeker M."/>
        </authorList>
    </citation>
    <scope>NUCLEOTIDE SEQUENCE [LARGE SCALE GENOMIC DNA]</scope>
    <source>
        <strain evidence="3 4">DSM 18401</strain>
    </source>
</reference>
<dbReference type="PANTHER" id="PTHR13847">
    <property type="entry name" value="SARCOSINE DEHYDROGENASE-RELATED"/>
    <property type="match status" value="1"/>
</dbReference>
<gene>
    <name evidence="3" type="ORF">EV665_113173</name>
</gene>
<dbReference type="InterPro" id="IPR006076">
    <property type="entry name" value="FAD-dep_OxRdtase"/>
</dbReference>
<evidence type="ECO:0000259" key="2">
    <source>
        <dbReference type="Pfam" id="PF01266"/>
    </source>
</evidence>
<sequence length="451" mass="48204">MLCPLSARNASASTVRRALRELFRPSAIPAASLDRSPPIPRSRDITRQRDLHESRPLWAGSPRLALRARPRPSRADYDVIIVGAGISGALMAHALADGTRSVLVVDRRVPVHGSTLASTAMIQHEIDIPLSRLSGMIGAPKARRAWQRSARAVERLSGIVADLGLSCSFERKQTLFLAGEAYGRQALHAEAEARRAAGIAAEYLDAATLAERFAITRTGAILSDISAAANPAQMAAGILRAAMTRGVELVSPLEITDLRATADRAFLATAEGRILSAGHAVFCSGYEFLEAVADKEHAIVSTWALATPPGTALPDWLKTCIVWEGADPYLYLRRTRDGRLIVGGEDEDSAEAYASEKTLRKKAATIRRKAETLLGLALPEPDHVWAAPFGTTRTGLPLIGRVPGLENVFAVMGFGGNGITFSQIAAEIVTADIAGHADADADLFAFPSRQT</sequence>
<protein>
    <submittedName>
        <fullName evidence="3">Glycine/D-amino acid oxidase-like deaminating enzyme</fullName>
    </submittedName>
</protein>
<dbReference type="EMBL" id="SLVX01000013">
    <property type="protein sequence ID" value="TCN41577.1"/>
    <property type="molecule type" value="Genomic_DNA"/>
</dbReference>
<comment type="caution">
    <text evidence="3">The sequence shown here is derived from an EMBL/GenBank/DDBJ whole genome shotgun (WGS) entry which is preliminary data.</text>
</comment>
<dbReference type="GO" id="GO:0005737">
    <property type="term" value="C:cytoplasm"/>
    <property type="evidence" value="ECO:0007669"/>
    <property type="project" value="TreeGrafter"/>
</dbReference>
<proteinExistence type="predicted"/>
<organism evidence="3 4">
    <name type="scientific">Shinella granuli</name>
    <dbReference type="NCBI Taxonomy" id="323621"/>
    <lineage>
        <taxon>Bacteria</taxon>
        <taxon>Pseudomonadati</taxon>
        <taxon>Pseudomonadota</taxon>
        <taxon>Alphaproteobacteria</taxon>
        <taxon>Hyphomicrobiales</taxon>
        <taxon>Rhizobiaceae</taxon>
        <taxon>Shinella</taxon>
    </lineage>
</organism>
<dbReference type="PANTHER" id="PTHR13847:SF201">
    <property type="entry name" value="PUTATIBE OXIDOREDUCTASE"/>
    <property type="match status" value="1"/>
</dbReference>
<evidence type="ECO:0000313" key="3">
    <source>
        <dbReference type="EMBL" id="TCN41577.1"/>
    </source>
</evidence>
<dbReference type="InterPro" id="IPR036188">
    <property type="entry name" value="FAD/NAD-bd_sf"/>
</dbReference>